<evidence type="ECO:0000259" key="2">
    <source>
        <dbReference type="PROSITE" id="PS50263"/>
    </source>
</evidence>
<comment type="similarity">
    <text evidence="1">Belongs to the carbon-nitrogen hydrolase superfamily. NIT1/NIT2 family.</text>
</comment>
<dbReference type="GO" id="GO:0016787">
    <property type="term" value="F:hydrolase activity"/>
    <property type="evidence" value="ECO:0007669"/>
    <property type="project" value="UniProtKB-KW"/>
</dbReference>
<dbReference type="CDD" id="cd07581">
    <property type="entry name" value="nitrilase_3"/>
    <property type="match status" value="1"/>
</dbReference>
<evidence type="ECO:0000313" key="3">
    <source>
        <dbReference type="EMBL" id="MBB5964420.1"/>
    </source>
</evidence>
<dbReference type="RefSeq" id="WP_184943205.1">
    <property type="nucleotide sequence ID" value="NZ_BAAAWZ010000001.1"/>
</dbReference>
<sequence length="276" mass="29182">MTRIALCQIPVSEDPAANLRRARESLARAADDGAELAILPEAALTRYGKRILELAEPLDGPFVTGLAETARDRGLSVIAGVFEPASARDGGAARDDGRVRVHNTAVALGPDGGIRAAYRKIHLFDSFGARESALVVPGDDPVVVELAGLRVGLVTCYDIRFPELTRALADLGADLFTVIAAWGSGPMKEEHWATLVRARAIENTTWAAAVGQAPNPEAADGFGIGRSMLVDPMGVVRADLGPAPAVQTCVVDPQITIVTRNAVPCLEHRRLGVNRS</sequence>
<dbReference type="InterPro" id="IPR036526">
    <property type="entry name" value="C-N_Hydrolase_sf"/>
</dbReference>
<gene>
    <name evidence="3" type="ORF">FHS22_003704</name>
</gene>
<dbReference type="EMBL" id="JACHJJ010000011">
    <property type="protein sequence ID" value="MBB5964420.1"/>
    <property type="molecule type" value="Genomic_DNA"/>
</dbReference>
<dbReference type="PANTHER" id="PTHR23088">
    <property type="entry name" value="NITRILASE-RELATED"/>
    <property type="match status" value="1"/>
</dbReference>
<accession>A0A841D3M9</accession>
<dbReference type="AlphaFoldDB" id="A0A841D3M9"/>
<evidence type="ECO:0000256" key="1">
    <source>
        <dbReference type="ARBA" id="ARBA00010613"/>
    </source>
</evidence>
<dbReference type="SUPFAM" id="SSF56317">
    <property type="entry name" value="Carbon-nitrogen hydrolase"/>
    <property type="match status" value="1"/>
</dbReference>
<dbReference type="Proteomes" id="UP000562352">
    <property type="component" value="Unassembled WGS sequence"/>
</dbReference>
<dbReference type="PROSITE" id="PS01227">
    <property type="entry name" value="UPF0012"/>
    <property type="match status" value="1"/>
</dbReference>
<dbReference type="PANTHER" id="PTHR23088:SF27">
    <property type="entry name" value="DEAMINATED GLUTATHIONE AMIDASE"/>
    <property type="match status" value="1"/>
</dbReference>
<feature type="domain" description="CN hydrolase" evidence="2">
    <location>
        <begin position="2"/>
        <end position="253"/>
    </location>
</feature>
<keyword evidence="3" id="KW-0378">Hydrolase</keyword>
<organism evidence="3 4">
    <name type="scientific">Planomonospora venezuelensis</name>
    <dbReference type="NCBI Taxonomy" id="1999"/>
    <lineage>
        <taxon>Bacteria</taxon>
        <taxon>Bacillati</taxon>
        <taxon>Actinomycetota</taxon>
        <taxon>Actinomycetes</taxon>
        <taxon>Streptosporangiales</taxon>
        <taxon>Streptosporangiaceae</taxon>
        <taxon>Planomonospora</taxon>
    </lineage>
</organism>
<dbReference type="PROSITE" id="PS50263">
    <property type="entry name" value="CN_HYDROLASE"/>
    <property type="match status" value="1"/>
</dbReference>
<protein>
    <submittedName>
        <fullName evidence="3">Putative amidohydrolase</fullName>
    </submittedName>
</protein>
<dbReference type="InterPro" id="IPR003010">
    <property type="entry name" value="C-N_Hydrolase"/>
</dbReference>
<keyword evidence="4" id="KW-1185">Reference proteome</keyword>
<dbReference type="Pfam" id="PF00795">
    <property type="entry name" value="CN_hydrolase"/>
    <property type="match status" value="1"/>
</dbReference>
<dbReference type="InterPro" id="IPR001110">
    <property type="entry name" value="UPF0012_CS"/>
</dbReference>
<reference evidence="3 4" key="1">
    <citation type="submission" date="2020-08" db="EMBL/GenBank/DDBJ databases">
        <title>Genomic Encyclopedia of Type Strains, Phase III (KMG-III): the genomes of soil and plant-associated and newly described type strains.</title>
        <authorList>
            <person name="Whitman W."/>
        </authorList>
    </citation>
    <scope>NUCLEOTIDE SEQUENCE [LARGE SCALE GENOMIC DNA]</scope>
    <source>
        <strain evidence="3 4">CECT 3303</strain>
    </source>
</reference>
<dbReference type="Gene3D" id="3.60.110.10">
    <property type="entry name" value="Carbon-nitrogen hydrolase"/>
    <property type="match status" value="1"/>
</dbReference>
<evidence type="ECO:0000313" key="4">
    <source>
        <dbReference type="Proteomes" id="UP000562352"/>
    </source>
</evidence>
<name>A0A841D3M9_PLAVE</name>
<comment type="caution">
    <text evidence="3">The sequence shown here is derived from an EMBL/GenBank/DDBJ whole genome shotgun (WGS) entry which is preliminary data.</text>
</comment>
<proteinExistence type="inferred from homology"/>